<dbReference type="AlphaFoldDB" id="A0A932HYJ3"/>
<gene>
    <name evidence="1" type="ORF">HYZ11_04250</name>
</gene>
<dbReference type="Proteomes" id="UP000782312">
    <property type="component" value="Unassembled WGS sequence"/>
</dbReference>
<comment type="caution">
    <text evidence="1">The sequence shown here is derived from an EMBL/GenBank/DDBJ whole genome shotgun (WGS) entry which is preliminary data.</text>
</comment>
<name>A0A932HYJ3_UNCTE</name>
<sequence>MADIITGMIKRFSSDSRFTPQPDPSGRLLRLRLNEKSWFEFEKLEDENKLRVSFATDDRYLNEDIEHAILDSKDPIDDFVYDGMEEAGEEEEHEVKHYHDGAFRYAIELPLDKPKVDEQAARVLDGLFNTFEEYAEGD</sequence>
<evidence type="ECO:0000313" key="1">
    <source>
        <dbReference type="EMBL" id="MBI3126798.1"/>
    </source>
</evidence>
<protein>
    <submittedName>
        <fullName evidence="1">Uncharacterized protein</fullName>
    </submittedName>
</protein>
<organism evidence="1 2">
    <name type="scientific">Tectimicrobiota bacterium</name>
    <dbReference type="NCBI Taxonomy" id="2528274"/>
    <lineage>
        <taxon>Bacteria</taxon>
        <taxon>Pseudomonadati</taxon>
        <taxon>Nitrospinota/Tectimicrobiota group</taxon>
        <taxon>Candidatus Tectimicrobiota</taxon>
    </lineage>
</organism>
<accession>A0A932HYJ3</accession>
<dbReference type="EMBL" id="JACPUR010000013">
    <property type="protein sequence ID" value="MBI3126798.1"/>
    <property type="molecule type" value="Genomic_DNA"/>
</dbReference>
<evidence type="ECO:0000313" key="2">
    <source>
        <dbReference type="Proteomes" id="UP000782312"/>
    </source>
</evidence>
<proteinExistence type="predicted"/>
<reference evidence="1" key="1">
    <citation type="submission" date="2020-07" db="EMBL/GenBank/DDBJ databases">
        <title>Huge and variable diversity of episymbiotic CPR bacteria and DPANN archaea in groundwater ecosystems.</title>
        <authorList>
            <person name="He C.Y."/>
            <person name="Keren R."/>
            <person name="Whittaker M."/>
            <person name="Farag I.F."/>
            <person name="Doudna J."/>
            <person name="Cate J.H.D."/>
            <person name="Banfield J.F."/>
        </authorList>
    </citation>
    <scope>NUCLEOTIDE SEQUENCE</scope>
    <source>
        <strain evidence="1">NC_groundwater_763_Ag_S-0.2um_68_21</strain>
    </source>
</reference>